<feature type="transmembrane region" description="Helical" evidence="12">
    <location>
        <begin position="141"/>
        <end position="166"/>
    </location>
</feature>
<evidence type="ECO:0000256" key="10">
    <source>
        <dbReference type="ARBA" id="ARBA00022989"/>
    </source>
</evidence>
<dbReference type="Proteomes" id="UP000194280">
    <property type="component" value="Unassembled WGS sequence"/>
</dbReference>
<keyword evidence="14" id="KW-1185">Reference proteome</keyword>
<dbReference type="UniPathway" id="UPA00196"/>
<keyword evidence="5 12" id="KW-0337">GPI-anchor biosynthesis</keyword>
<dbReference type="PANTHER" id="PTHR12468:SF2">
    <property type="entry name" value="GPI MANNOSYLTRANSFERASE 2"/>
    <property type="match status" value="1"/>
</dbReference>
<dbReference type="GO" id="GO:0004376">
    <property type="term" value="F:GPI mannosyltransferase activity"/>
    <property type="evidence" value="ECO:0007669"/>
    <property type="project" value="InterPro"/>
</dbReference>
<keyword evidence="11 12" id="KW-0472">Membrane</keyword>
<evidence type="ECO:0000256" key="3">
    <source>
        <dbReference type="ARBA" id="ARBA00008698"/>
    </source>
</evidence>
<name>A0A1Z5T8T2_HORWE</name>
<evidence type="ECO:0000256" key="6">
    <source>
        <dbReference type="ARBA" id="ARBA00022676"/>
    </source>
</evidence>
<dbReference type="InParanoid" id="A0A1Z5T8T2"/>
<evidence type="ECO:0000256" key="7">
    <source>
        <dbReference type="ARBA" id="ARBA00022679"/>
    </source>
</evidence>
<comment type="caution">
    <text evidence="12">Lacks conserved residue(s) required for the propagation of feature annotation.</text>
</comment>
<keyword evidence="8 12" id="KW-0812">Transmembrane</keyword>
<gene>
    <name evidence="13" type="ORF">BTJ68_08043</name>
</gene>
<evidence type="ECO:0000256" key="4">
    <source>
        <dbReference type="ARBA" id="ARBA00013795"/>
    </source>
</evidence>
<dbReference type="GO" id="GO:0006506">
    <property type="term" value="P:GPI anchor biosynthetic process"/>
    <property type="evidence" value="ECO:0007669"/>
    <property type="project" value="UniProtKB-UniPathway"/>
</dbReference>
<dbReference type="GO" id="GO:0005789">
    <property type="term" value="C:endoplasmic reticulum membrane"/>
    <property type="evidence" value="ECO:0007669"/>
    <property type="project" value="UniProtKB-SubCell"/>
</dbReference>
<comment type="caution">
    <text evidence="13">The sequence shown here is derived from an EMBL/GenBank/DDBJ whole genome shotgun (WGS) entry which is preliminary data.</text>
</comment>
<feature type="transmembrane region" description="Helical" evidence="12">
    <location>
        <begin position="284"/>
        <end position="307"/>
    </location>
</feature>
<dbReference type="EC" id="2.4.1.-" evidence="12"/>
<dbReference type="FunCoup" id="A0A1Z5T8T2">
    <property type="interactions" value="519"/>
</dbReference>
<feature type="transmembrane region" description="Helical" evidence="12">
    <location>
        <begin position="496"/>
        <end position="518"/>
    </location>
</feature>
<evidence type="ECO:0000256" key="9">
    <source>
        <dbReference type="ARBA" id="ARBA00022824"/>
    </source>
</evidence>
<feature type="transmembrane region" description="Helical" evidence="12">
    <location>
        <begin position="429"/>
        <end position="448"/>
    </location>
</feature>
<organism evidence="13 14">
    <name type="scientific">Hortaea werneckii EXF-2000</name>
    <dbReference type="NCBI Taxonomy" id="1157616"/>
    <lineage>
        <taxon>Eukaryota</taxon>
        <taxon>Fungi</taxon>
        <taxon>Dikarya</taxon>
        <taxon>Ascomycota</taxon>
        <taxon>Pezizomycotina</taxon>
        <taxon>Dothideomycetes</taxon>
        <taxon>Dothideomycetidae</taxon>
        <taxon>Mycosphaerellales</taxon>
        <taxon>Teratosphaeriaceae</taxon>
        <taxon>Hortaea</taxon>
    </lineage>
</organism>
<accession>A0A1Z5T8T2</accession>
<evidence type="ECO:0000256" key="12">
    <source>
        <dbReference type="RuleBase" id="RU363112"/>
    </source>
</evidence>
<dbReference type="OrthoDB" id="10252502at2759"/>
<dbReference type="GO" id="GO:0031501">
    <property type="term" value="C:mannosyltransferase complex"/>
    <property type="evidence" value="ECO:0007669"/>
    <property type="project" value="TreeGrafter"/>
</dbReference>
<feature type="transmembrane region" description="Helical" evidence="12">
    <location>
        <begin position="202"/>
        <end position="218"/>
    </location>
</feature>
<comment type="function">
    <text evidence="12">Mannosyltransferase involved in glycosylphosphatidylinositol-anchor biosynthesis.</text>
</comment>
<evidence type="ECO:0000256" key="5">
    <source>
        <dbReference type="ARBA" id="ARBA00022502"/>
    </source>
</evidence>
<protein>
    <recommendedName>
        <fullName evidence="4 12">GPI mannosyltransferase 2</fullName>
        <ecNumber evidence="12">2.4.1.-</ecNumber>
    </recommendedName>
</protein>
<dbReference type="EMBL" id="MUNK01000094">
    <property type="protein sequence ID" value="OTA32398.1"/>
    <property type="molecule type" value="Genomic_DNA"/>
</dbReference>
<keyword evidence="10 12" id="KW-1133">Transmembrane helix</keyword>
<reference evidence="13 14" key="1">
    <citation type="submission" date="2017-01" db="EMBL/GenBank/DDBJ databases">
        <title>The recent genome duplication of the halophilic yeast Hortaea werneckii: insights from long-read sequencing.</title>
        <authorList>
            <person name="Sinha S."/>
            <person name="Flibotte S."/>
            <person name="Neira M."/>
            <person name="Lenassi M."/>
            <person name="Gostincar C."/>
            <person name="Stajich J.E."/>
            <person name="Nislow C.E."/>
        </authorList>
    </citation>
    <scope>NUCLEOTIDE SEQUENCE [LARGE SCALE GENOMIC DNA]</scope>
    <source>
        <strain evidence="13 14">EXF-2000</strain>
    </source>
</reference>
<evidence type="ECO:0000256" key="8">
    <source>
        <dbReference type="ARBA" id="ARBA00022692"/>
    </source>
</evidence>
<comment type="pathway">
    <text evidence="2 12">Glycolipid biosynthesis; glycosylphosphatidylinositol-anchor biosynthesis.</text>
</comment>
<comment type="similarity">
    <text evidence="3 12">Belongs to the PIGV family.</text>
</comment>
<dbReference type="STRING" id="1157616.A0A1Z5T8T2"/>
<feature type="transmembrane region" description="Helical" evidence="12">
    <location>
        <begin position="351"/>
        <end position="373"/>
    </location>
</feature>
<keyword evidence="7 12" id="KW-0808">Transferase</keyword>
<dbReference type="Pfam" id="PF04188">
    <property type="entry name" value="Mannosyl_trans2"/>
    <property type="match status" value="1"/>
</dbReference>
<dbReference type="GO" id="GO:0000009">
    <property type="term" value="F:alpha-1,6-mannosyltransferase activity"/>
    <property type="evidence" value="ECO:0007669"/>
    <property type="project" value="InterPro"/>
</dbReference>
<dbReference type="AlphaFoldDB" id="A0A1Z5T8T2"/>
<evidence type="ECO:0000313" key="14">
    <source>
        <dbReference type="Proteomes" id="UP000194280"/>
    </source>
</evidence>
<comment type="subcellular location">
    <subcellularLocation>
        <location evidence="1 12">Endoplasmic reticulum membrane</location>
        <topology evidence="1 12">Multi-pass membrane protein</topology>
    </subcellularLocation>
</comment>
<evidence type="ECO:0000256" key="2">
    <source>
        <dbReference type="ARBA" id="ARBA00004687"/>
    </source>
</evidence>
<dbReference type="PANTHER" id="PTHR12468">
    <property type="entry name" value="GPI MANNOSYLTRANSFERASE 2"/>
    <property type="match status" value="1"/>
</dbReference>
<proteinExistence type="inferred from homology"/>
<dbReference type="InterPro" id="IPR007315">
    <property type="entry name" value="PIG-V/Gpi18"/>
</dbReference>
<evidence type="ECO:0000256" key="1">
    <source>
        <dbReference type="ARBA" id="ARBA00004477"/>
    </source>
</evidence>
<keyword evidence="6 12" id="KW-0328">Glycosyltransferase</keyword>
<sequence>MNVLKTYFSPTRISQPAVPRGKAGKRLEETSLSRVIRTFWTWKGLLLLVALLAPGQGYDTSTQIAFDQDQAKGSSSFVSKAIEHAVLRLTRWDAIYFASSSWRGPLYEQEWAFSWVFSRLSSKTANAFLWPLPCSDIVRHALSGICLSHLSHFLAIIVLYHLIHSLIPSATLSFKRQLAFATACLHVFSPAGLFLSAPYAESSFAFLSFLGCYCYVKAIENRFHRFADAYQLDACWTVAAGLFFGLATTMRTNGLLNGIIFAWDIYLVLPRLPQILRNRNGEEITRLFATLTSGISIAIGFTLPQIVAYTEYCTPNNTRPWCTAFPPSIYSFVQKEYWNVGLFRYWTLNNLPLFLLAAPLGYVMIATALSALLQTEKLYTSLAEKKIVETQNPHTIERERRIFVHVLSRLAVPQLVLVGLAVTSFHVQILNRISSGYVVWYFMLAVWIQMDSDALETVGEGSAEDEANARIREKKKKRFVGSMMGSAFAQRLRPEWLFRAMVMYALVQGGLYACFLPPA</sequence>
<keyword evidence="9 12" id="KW-0256">Endoplasmic reticulum</keyword>
<evidence type="ECO:0000313" key="13">
    <source>
        <dbReference type="EMBL" id="OTA32398.1"/>
    </source>
</evidence>
<evidence type="ECO:0000256" key="11">
    <source>
        <dbReference type="ARBA" id="ARBA00023136"/>
    </source>
</evidence>
<dbReference type="VEuPathDB" id="FungiDB:BTJ68_08043"/>